<comment type="caution">
    <text evidence="6">The sequence shown here is derived from an EMBL/GenBank/DDBJ whole genome shotgun (WGS) entry which is preliminary data.</text>
</comment>
<evidence type="ECO:0000256" key="3">
    <source>
        <dbReference type="ARBA" id="ARBA00022729"/>
    </source>
</evidence>
<dbReference type="GO" id="GO:0006817">
    <property type="term" value="P:phosphate ion transport"/>
    <property type="evidence" value="ECO:0007669"/>
    <property type="project" value="UniProtKB-UniRule"/>
</dbReference>
<keyword evidence="4" id="KW-0574">Periplasm</keyword>
<dbReference type="Gene3D" id="3.40.190.10">
    <property type="entry name" value="Periplasmic binding protein-like II"/>
    <property type="match status" value="2"/>
</dbReference>
<dbReference type="GO" id="GO:0005576">
    <property type="term" value="C:extracellular region"/>
    <property type="evidence" value="ECO:0007669"/>
    <property type="project" value="UniProtKB-SubCell"/>
</dbReference>
<comment type="function">
    <text evidence="4">Involved in the system for phosphate transport across the cytoplasmic membrane.</text>
</comment>
<comment type="similarity">
    <text evidence="1 4">Belongs to the PstS family.</text>
</comment>
<feature type="chain" id="PRO_5027149034" description="Phosphate-binding protein" evidence="4">
    <location>
        <begin position="24"/>
        <end position="298"/>
    </location>
</feature>
<dbReference type="Proteomes" id="UP000190896">
    <property type="component" value="Unassembled WGS sequence"/>
</dbReference>
<protein>
    <recommendedName>
        <fullName evidence="4">Phosphate-binding protein</fullName>
    </recommendedName>
</protein>
<evidence type="ECO:0000256" key="2">
    <source>
        <dbReference type="ARBA" id="ARBA00022448"/>
    </source>
</evidence>
<evidence type="ECO:0000313" key="7">
    <source>
        <dbReference type="Proteomes" id="UP000190896"/>
    </source>
</evidence>
<dbReference type="GO" id="GO:0042301">
    <property type="term" value="F:phosphate ion binding"/>
    <property type="evidence" value="ECO:0007669"/>
    <property type="project" value="UniProtKB-UniRule"/>
</dbReference>
<reference evidence="6 7" key="1">
    <citation type="submission" date="2016-11" db="EMBL/GenBank/DDBJ databases">
        <title>Mixed transmission modes and dynamic genome evolution in an obligate animal-bacterial symbiosis.</title>
        <authorList>
            <person name="Russell S.L."/>
            <person name="Corbett-Detig R.B."/>
            <person name="Cavanaugh C.M."/>
        </authorList>
    </citation>
    <scope>NUCLEOTIDE SEQUENCE [LARGE SCALE GENOMIC DNA]</scope>
    <source>
        <strain evidence="6">Se-Cadez</strain>
    </source>
</reference>
<dbReference type="CDD" id="cd13653">
    <property type="entry name" value="PBP2_phosphate_like_1"/>
    <property type="match status" value="1"/>
</dbReference>
<feature type="domain" description="PBP" evidence="5">
    <location>
        <begin position="20"/>
        <end position="278"/>
    </location>
</feature>
<keyword evidence="4" id="KW-0592">Phosphate transport</keyword>
<dbReference type="InterPro" id="IPR024370">
    <property type="entry name" value="PBP_domain"/>
</dbReference>
<dbReference type="NCBIfam" id="TIGR02136">
    <property type="entry name" value="ptsS_2"/>
    <property type="match status" value="1"/>
</dbReference>
<keyword evidence="2 4" id="KW-0813">Transport</keyword>
<dbReference type="GO" id="GO:0042597">
    <property type="term" value="C:periplasmic space"/>
    <property type="evidence" value="ECO:0007669"/>
    <property type="project" value="UniProtKB-SubCell"/>
</dbReference>
<name>A0A1T2KTJ4_9GAMM</name>
<dbReference type="InterPro" id="IPR050811">
    <property type="entry name" value="Phosphate_ABC_transporter"/>
</dbReference>
<organism evidence="6 7">
    <name type="scientific">Solemya velesiana gill symbiont</name>
    <dbReference type="NCBI Taxonomy" id="1918948"/>
    <lineage>
        <taxon>Bacteria</taxon>
        <taxon>Pseudomonadati</taxon>
        <taxon>Pseudomonadota</taxon>
        <taxon>Gammaproteobacteria</taxon>
        <taxon>sulfur-oxidizing symbionts</taxon>
    </lineage>
</organism>
<dbReference type="RefSeq" id="WP_078487610.1">
    <property type="nucleotide sequence ID" value="NZ_MPRJ01000053.1"/>
</dbReference>
<dbReference type="SUPFAM" id="SSF53850">
    <property type="entry name" value="Periplasmic binding protein-like II"/>
    <property type="match status" value="1"/>
</dbReference>
<sequence length="298" mass="31634">MRATRHLTAVAAIICLVSTSVSARTVIQNKGSDTLVNVAQAWAEEYRNVDSEVAVAVSGGGSGTGIAAMINGTVDIANASRKMKKKEIKRAKDAGQNPIEHVVGYDALAVFLHNDNPINTLSIAQLAKIYGRGGGAENWSDLGVTVPGCKKGKIVVVSRQNNSGTYAYYQKAVLKTAAKAGVIAKSKYRMGTLDMHGSKDVVDLVEKTPCAIGYSGLAYATDHIKMACIATEEGKDCVSPSVKTASDRSYPIARPLLMYTNGEPQGAVKAYMDWILSDAGQCILKKKGYAPVRDVSCN</sequence>
<evidence type="ECO:0000256" key="1">
    <source>
        <dbReference type="ARBA" id="ARBA00008725"/>
    </source>
</evidence>
<proteinExistence type="inferred from homology"/>
<dbReference type="InterPro" id="IPR011862">
    <property type="entry name" value="Phos-bd"/>
</dbReference>
<dbReference type="AlphaFoldDB" id="A0A1T2KTJ4"/>
<dbReference type="PANTHER" id="PTHR30570">
    <property type="entry name" value="PERIPLASMIC PHOSPHATE BINDING COMPONENT OF PHOSPHATE ABC TRANSPORTER"/>
    <property type="match status" value="1"/>
</dbReference>
<evidence type="ECO:0000313" key="6">
    <source>
        <dbReference type="EMBL" id="OOZ36142.1"/>
    </source>
</evidence>
<dbReference type="EMBL" id="MPRJ01000053">
    <property type="protein sequence ID" value="OOZ36142.1"/>
    <property type="molecule type" value="Genomic_DNA"/>
</dbReference>
<comment type="subcellular location">
    <subcellularLocation>
        <location evidence="4">Periplasm</location>
    </subcellularLocation>
    <subcellularLocation>
        <location evidence="4">Secreted</location>
    </subcellularLocation>
</comment>
<accession>A0A1T2KTJ4</accession>
<dbReference type="OrthoDB" id="9765713at2"/>
<feature type="signal peptide" evidence="4">
    <location>
        <begin position="1"/>
        <end position="23"/>
    </location>
</feature>
<dbReference type="Pfam" id="PF12849">
    <property type="entry name" value="PBP_like_2"/>
    <property type="match status" value="1"/>
</dbReference>
<keyword evidence="7" id="KW-1185">Reference proteome</keyword>
<evidence type="ECO:0000256" key="4">
    <source>
        <dbReference type="RuleBase" id="RU367119"/>
    </source>
</evidence>
<dbReference type="PANTHER" id="PTHR30570:SF1">
    <property type="entry name" value="PHOSPHATE-BINDING PROTEIN PSTS"/>
    <property type="match status" value="1"/>
</dbReference>
<gene>
    <name evidence="6" type="ORF">BOW51_08585</name>
</gene>
<dbReference type="GO" id="GO:0007155">
    <property type="term" value="P:cell adhesion"/>
    <property type="evidence" value="ECO:0007669"/>
    <property type="project" value="UniProtKB-UniRule"/>
</dbReference>
<keyword evidence="3 4" id="KW-0732">Signal</keyword>
<evidence type="ECO:0000259" key="5">
    <source>
        <dbReference type="Pfam" id="PF12849"/>
    </source>
</evidence>
<keyword evidence="4" id="KW-0964">Secreted</keyword>